<dbReference type="EMBL" id="FWZT01000011">
    <property type="protein sequence ID" value="SMF38341.1"/>
    <property type="molecule type" value="Genomic_DNA"/>
</dbReference>
<protein>
    <submittedName>
        <fullName evidence="1">Uncharacterized conserved protein, DUF924 family</fullName>
    </submittedName>
</protein>
<accession>A0A1Y6BZT0</accession>
<gene>
    <name evidence="1" type="ORF">SAMN06296036_111152</name>
</gene>
<reference evidence="2" key="1">
    <citation type="submission" date="2017-04" db="EMBL/GenBank/DDBJ databases">
        <authorList>
            <person name="Varghese N."/>
            <person name="Submissions S."/>
        </authorList>
    </citation>
    <scope>NUCLEOTIDE SEQUENCE [LARGE SCALE GENOMIC DNA]</scope>
    <source>
        <strain evidence="2">RKEM611</strain>
    </source>
</reference>
<dbReference type="OrthoDB" id="7593450at2"/>
<dbReference type="Pfam" id="PF06041">
    <property type="entry name" value="DUF924"/>
    <property type="match status" value="1"/>
</dbReference>
<dbReference type="STRING" id="1513793.SAMN06296036_111152"/>
<dbReference type="InterPro" id="IPR011990">
    <property type="entry name" value="TPR-like_helical_dom_sf"/>
</dbReference>
<keyword evidence="2" id="KW-1185">Reference proteome</keyword>
<dbReference type="AlphaFoldDB" id="A0A1Y6BZT0"/>
<proteinExistence type="predicted"/>
<dbReference type="Gene3D" id="1.20.58.320">
    <property type="entry name" value="TPR-like"/>
    <property type="match status" value="1"/>
</dbReference>
<sequence length="201" mass="23227">MSLEPLAQSILDFWFGPLDQGQVAAEKSKAWFTKDAKFDKLIQQKFGSYLDIAFMGALDRWTLNPEGRTALIVLLDQFPRNIHRNSHMAWHFDKKSLALSLESIASEDYLRVPTVYGYFTLMPTMHAEDLKVQNLGIESFEKLRNRSTEPTRPMIESAISYAIKHRDIIERFGRFPHRNQLLERESTEEELAFLQGPGSSF</sequence>
<dbReference type="SUPFAM" id="SSF48452">
    <property type="entry name" value="TPR-like"/>
    <property type="match status" value="1"/>
</dbReference>
<dbReference type="InterPro" id="IPR010323">
    <property type="entry name" value="DUF924"/>
</dbReference>
<dbReference type="Gene3D" id="1.25.40.10">
    <property type="entry name" value="Tetratricopeptide repeat domain"/>
    <property type="match status" value="1"/>
</dbReference>
<organism evidence="1 2">
    <name type="scientific">Pseudobacteriovorax antillogorgiicola</name>
    <dbReference type="NCBI Taxonomy" id="1513793"/>
    <lineage>
        <taxon>Bacteria</taxon>
        <taxon>Pseudomonadati</taxon>
        <taxon>Bdellovibrionota</taxon>
        <taxon>Oligoflexia</taxon>
        <taxon>Oligoflexales</taxon>
        <taxon>Pseudobacteriovoracaceae</taxon>
        <taxon>Pseudobacteriovorax</taxon>
    </lineage>
</organism>
<dbReference type="RefSeq" id="WP_132319989.1">
    <property type="nucleotide sequence ID" value="NZ_FWZT01000011.1"/>
</dbReference>
<name>A0A1Y6BZT0_9BACT</name>
<dbReference type="Proteomes" id="UP000192907">
    <property type="component" value="Unassembled WGS sequence"/>
</dbReference>
<evidence type="ECO:0000313" key="2">
    <source>
        <dbReference type="Proteomes" id="UP000192907"/>
    </source>
</evidence>
<evidence type="ECO:0000313" key="1">
    <source>
        <dbReference type="EMBL" id="SMF38341.1"/>
    </source>
</evidence>